<reference evidence="3" key="1">
    <citation type="journal article" date="2016" name="BMC Genomics">
        <title>Genome sequence and comparative analysis of clavicipitaceous insect-pathogenic fungus Aschersonia badia with Metarhizium spp.</title>
        <authorList>
            <person name="Agrawal Y."/>
            <person name="Narwani T."/>
            <person name="Subramanian S."/>
        </authorList>
    </citation>
    <scope>NUCLEOTIDE SEQUENCE</scope>
    <source>
        <strain evidence="3">MTCC 10142</strain>
    </source>
</reference>
<dbReference type="Gene3D" id="3.40.50.1110">
    <property type="entry name" value="SGNH hydrolase"/>
    <property type="match status" value="1"/>
</dbReference>
<dbReference type="InterPro" id="IPR051532">
    <property type="entry name" value="Ester_Hydrolysis_Enzymes"/>
</dbReference>
<dbReference type="InterPro" id="IPR013830">
    <property type="entry name" value="SGNH_hydro"/>
</dbReference>
<dbReference type="GO" id="GO:0004622">
    <property type="term" value="F:phosphatidylcholine lysophospholipase activity"/>
    <property type="evidence" value="ECO:0007669"/>
    <property type="project" value="TreeGrafter"/>
</dbReference>
<dbReference type="SUPFAM" id="SSF52266">
    <property type="entry name" value="SGNH hydrolase"/>
    <property type="match status" value="1"/>
</dbReference>
<sequence length="292" mass="32269">MKLKTLLRTCALLQHYLQHCLARQVALSPDSISNPLPVRTDPAVDVIKPGTKLRVLCVGDSITVGLWSDLDGGDGNGFRLRLRQNLPKDNVVFVGTETTRSGSMRDGYFYISKHVEPSLDQHPNIILLHAGTNDMSTIGGIAREGSDPYETLERLGSLIDQMLAACPDAVVLVAMIIDACPQFQAPGAKLFQDLVPGVVQPRLDRGHHVLAVNFTGFPLLELRDCVHPTNQGYSLLGDYWADVLAQVPKDWIQEPVGKDPYPSAAPRGPALRALWLLTLFVVYFHWNLQWAF</sequence>
<dbReference type="InterPro" id="IPR036514">
    <property type="entry name" value="SGNH_hydro_sf"/>
</dbReference>
<protein>
    <recommendedName>
        <fullName evidence="2">SGNH hydrolase-type esterase domain-containing protein</fullName>
    </recommendedName>
</protein>
<dbReference type="PANTHER" id="PTHR30383:SF5">
    <property type="entry name" value="SGNH HYDROLASE-TYPE ESTERASE DOMAIN-CONTAINING PROTEIN"/>
    <property type="match status" value="1"/>
</dbReference>
<name>A0A173G916_9HYPO</name>
<keyword evidence="1" id="KW-0732">Signal</keyword>
<evidence type="ECO:0000313" key="3">
    <source>
        <dbReference type="EMBL" id="ANH22681.1"/>
    </source>
</evidence>
<proteinExistence type="predicted"/>
<evidence type="ECO:0000259" key="2">
    <source>
        <dbReference type="Pfam" id="PF13472"/>
    </source>
</evidence>
<feature type="chain" id="PRO_5008006391" description="SGNH hydrolase-type esterase domain-containing protein" evidence="1">
    <location>
        <begin position="23"/>
        <end position="292"/>
    </location>
</feature>
<accession>A0A173G916</accession>
<dbReference type="PANTHER" id="PTHR30383">
    <property type="entry name" value="THIOESTERASE 1/PROTEASE 1/LYSOPHOSPHOLIPASE L1"/>
    <property type="match status" value="1"/>
</dbReference>
<dbReference type="Pfam" id="PF13472">
    <property type="entry name" value="Lipase_GDSL_2"/>
    <property type="match status" value="1"/>
</dbReference>
<feature type="non-terminal residue" evidence="3">
    <location>
        <position position="292"/>
    </location>
</feature>
<evidence type="ECO:0000256" key="1">
    <source>
        <dbReference type="SAM" id="SignalP"/>
    </source>
</evidence>
<organism evidence="3">
    <name type="scientific">Hypocrella siamensis</name>
    <dbReference type="NCBI Taxonomy" id="696354"/>
    <lineage>
        <taxon>Eukaryota</taxon>
        <taxon>Fungi</taxon>
        <taxon>Dikarya</taxon>
        <taxon>Ascomycota</taxon>
        <taxon>Pezizomycotina</taxon>
        <taxon>Sordariomycetes</taxon>
        <taxon>Hypocreomycetidae</taxon>
        <taxon>Hypocreales</taxon>
        <taxon>Clavicipitaceae</taxon>
        <taxon>Hypocrella</taxon>
    </lineage>
</organism>
<feature type="signal peptide" evidence="1">
    <location>
        <begin position="1"/>
        <end position="22"/>
    </location>
</feature>
<dbReference type="EMBL" id="KU202444">
    <property type="protein sequence ID" value="ANH22681.1"/>
    <property type="molecule type" value="Genomic_DNA"/>
</dbReference>
<dbReference type="AlphaFoldDB" id="A0A173G916"/>
<feature type="domain" description="SGNH hydrolase-type esterase" evidence="2">
    <location>
        <begin position="57"/>
        <end position="234"/>
    </location>
</feature>